<reference evidence="2" key="6">
    <citation type="journal article" date="2002" name="Nature">
        <title>Analysis of the mouse transcriptome based on functional annotation of 60,770 full-length cDNAs.</title>
        <authorList>
            <consortium name="The FANTOM Consortium and the RIKEN Genome Exploration Research Group Phase I and II Team"/>
        </authorList>
    </citation>
    <scope>NUCLEOTIDE SEQUENCE</scope>
    <source>
        <strain evidence="2">C57BL/6J</strain>
        <tissue evidence="2">Thymus</tissue>
    </source>
</reference>
<reference evidence="2" key="2">
    <citation type="journal article" date="2000" name="Genome Res.">
        <title>Normalization and subtraction of cap-trapper-selected cDNAs to prepare full-length cDNA libraries for rapid discovery of new genes.</title>
        <authorList>
            <person name="Carninci P."/>
            <person name="Shibata Y."/>
            <person name="Hayatsu N."/>
            <person name="Sugahara Y."/>
            <person name="Shibata K."/>
            <person name="Itoh M."/>
            <person name="Konno H."/>
            <person name="Okazaki Y."/>
            <person name="Muramatsu M."/>
            <person name="Hayashizaki Y."/>
        </authorList>
    </citation>
    <scope>NUCLEOTIDE SEQUENCE</scope>
    <source>
        <strain evidence="2">C57BL/6J</strain>
        <tissue evidence="2">Thymus</tissue>
    </source>
</reference>
<dbReference type="EMBL" id="BC106179">
    <property type="protein sequence ID" value="AAI06180.1"/>
    <property type="molecule type" value="mRNA"/>
</dbReference>
<dbReference type="EMBL" id="AK041922">
    <property type="protein sequence ID" value="BAC31097.1"/>
    <property type="molecule type" value="mRNA"/>
</dbReference>
<proteinExistence type="evidence at transcript level"/>
<evidence type="ECO:0000313" key="3">
    <source>
        <dbReference type="MGI" id="MGI:3702726"/>
    </source>
</evidence>
<name>Q8C9L1_MOUSE</name>
<reference evidence="2" key="4">
    <citation type="journal article" date="2001" name="Nature">
        <title>Functional annotation of a full-length mouse cDNA collection.</title>
        <authorList>
            <consortium name="The RIKEN Genome Exploration Research Group Phase II Team and the FANTOM Consortium"/>
        </authorList>
    </citation>
    <scope>NUCLEOTIDE SEQUENCE</scope>
    <source>
        <strain evidence="2">C57BL/6J</strain>
        <tissue evidence="2">Thymus</tissue>
    </source>
</reference>
<evidence type="ECO:0000313" key="2">
    <source>
        <dbReference type="EMBL" id="BAC31097.1"/>
    </source>
</evidence>
<reference evidence="2" key="5">
    <citation type="submission" date="2001-07" db="EMBL/GenBank/DDBJ databases">
        <authorList>
            <person name="Adachi J."/>
            <person name="Aizawa K."/>
            <person name="Akimura T."/>
            <person name="Arakawa T."/>
            <person name="Bono H."/>
            <person name="Carninci P."/>
            <person name="Fukuda S."/>
            <person name="Furuno M."/>
            <person name="Hanagaki T."/>
            <person name="Hara A."/>
            <person name="Hashizume W."/>
            <person name="Hayashida K."/>
            <person name="Hayatsu N."/>
            <person name="Hiramoto K."/>
            <person name="Hiraoka T."/>
            <person name="Hirozane T."/>
            <person name="Hori F."/>
            <person name="Imotani K."/>
            <person name="Ishii Y."/>
            <person name="Itoh M."/>
            <person name="Kagawa I."/>
            <person name="Kasukawa T."/>
            <person name="Katoh H."/>
            <person name="Kawai J."/>
            <person name="Kojima Y."/>
            <person name="Kondo S."/>
            <person name="Konno H."/>
            <person name="Kouda M."/>
            <person name="Koya S."/>
            <person name="Kurihara C."/>
            <person name="Matsuyama T."/>
            <person name="Miyazaki A."/>
            <person name="Murata M."/>
            <person name="Nakamura M."/>
            <person name="Nishi K."/>
            <person name="Nomura K."/>
            <person name="Numazaki R."/>
            <person name="Ohno M."/>
            <person name="Ohsato N."/>
            <person name="Okazaki Y."/>
            <person name="Saito R."/>
            <person name="Saitoh H."/>
            <person name="Sakai C."/>
            <person name="Sakai K."/>
            <person name="Sakazume N."/>
            <person name="Sano H."/>
            <person name="Sasaki D."/>
            <person name="Shibata K."/>
            <person name="Shinagawa A."/>
            <person name="Shiraki T."/>
            <person name="Sogabe Y."/>
            <person name="Tagami M."/>
            <person name="Tagawa A."/>
            <person name="Takahashi F."/>
            <person name="Takaku-Akahira S."/>
            <person name="Takeda Y."/>
            <person name="Tanaka T."/>
            <person name="Tomaru A."/>
            <person name="Toya T."/>
            <person name="Yasunishi A."/>
            <person name="Muramatsu M."/>
            <person name="Hayashizaki Y."/>
        </authorList>
    </citation>
    <scope>NUCLEOTIDE SEQUENCE</scope>
    <source>
        <strain evidence="2">C57BL/6J</strain>
        <tissue evidence="2">Thymus</tissue>
    </source>
</reference>
<reference evidence="2" key="9">
    <citation type="journal article" date="2005" name="Science">
        <title>Antisense Transcription in the Mammalian Transcriptome.</title>
        <authorList>
            <consortium name="RIKEN Genome Exploration Research Group and Genome Science Group (Genome Network Project Core Group) and the FANTOM Consortium"/>
        </authorList>
    </citation>
    <scope>NUCLEOTIDE SEQUENCE</scope>
    <source>
        <strain evidence="2">C57BL/6J</strain>
        <tissue evidence="2">Thymus</tissue>
    </source>
</reference>
<evidence type="ECO:0000313" key="1">
    <source>
        <dbReference type="EMBL" id="AAI06180.1"/>
    </source>
</evidence>
<gene>
    <name evidence="1 3" type="primary">BC106179</name>
</gene>
<reference evidence="2" key="1">
    <citation type="journal article" date="1999" name="Methods Enzymol.">
        <title>High-efficiency full-length cDNA cloning.</title>
        <authorList>
            <person name="Carninci P."/>
            <person name="Hayashizaki Y."/>
        </authorList>
    </citation>
    <scope>NUCLEOTIDE SEQUENCE</scope>
    <source>
        <strain evidence="2">C57BL/6J</strain>
        <tissue evidence="2">Thymus</tissue>
    </source>
</reference>
<dbReference type="UCSC" id="uc007ytn.2">
    <property type="organism name" value="mouse"/>
</dbReference>
<dbReference type="MGI" id="MGI:3702726">
    <property type="gene designation" value="BC106179"/>
</dbReference>
<dbReference type="AGR" id="MGI:3702726"/>
<reference evidence="1" key="7">
    <citation type="journal article" date="2004" name="Genome Res.">
        <title>The status, quality, and expansion of the NIH full-length cDNA project: the Mammalian Gene Collection (MGC).</title>
        <authorList>
            <consortium name="The MGC Project Team"/>
            <person name="Gerhard D.S."/>
            <person name="Wagner L."/>
            <person name="Feingold E.A."/>
            <person name="Shenmen C.M."/>
            <person name="Grouse L.H."/>
            <person name="Schuler G."/>
            <person name="Klein S.L."/>
            <person name="Old S."/>
            <person name="Rasooly R."/>
            <person name="Good P."/>
            <person name="Guyer M."/>
            <person name="Peck A.M."/>
            <person name="Derge J.G."/>
            <person name="Lipman D."/>
            <person name="Collins F.S."/>
            <person name="Jang W."/>
            <person name="Sherry S."/>
            <person name="Feolo M."/>
            <person name="Misquitta L."/>
            <person name="Lee E."/>
            <person name="Rotmistrovsky K."/>
            <person name="Greenhut S.F."/>
            <person name="Schaefer C.F."/>
            <person name="Buetow K."/>
            <person name="Bonner T.I."/>
            <person name="Haussler D."/>
            <person name="Kent J."/>
            <person name="Kiekhaus M."/>
            <person name="Furey T."/>
            <person name="Brent M."/>
            <person name="Prange C."/>
            <person name="Schreiber K."/>
            <person name="Shapiro N."/>
            <person name="Bhat N.K."/>
            <person name="Hopkins R.F."/>
            <person name="Hsie F."/>
            <person name="Driscoll T."/>
            <person name="Soares M.B."/>
            <person name="Casavant T.L."/>
            <person name="Scheetz T.E."/>
            <person name="Brown-stein M.J."/>
            <person name="Usdin T.B."/>
            <person name="Toshiyuki S."/>
            <person name="Carninci P."/>
            <person name="Piao Y."/>
            <person name="Dudekula D.B."/>
            <person name="Ko M.S."/>
            <person name="Kawakami K."/>
            <person name="Suzuki Y."/>
            <person name="Sugano S."/>
            <person name="Gruber C.E."/>
            <person name="Smith M.R."/>
            <person name="Simmons B."/>
            <person name="Moore T."/>
            <person name="Waterman R."/>
            <person name="Johnson S.L."/>
            <person name="Ruan Y."/>
            <person name="Wei C.L."/>
            <person name="Mathavan S."/>
            <person name="Gunaratne P.H."/>
            <person name="Wu J."/>
            <person name="Garcia A.M."/>
            <person name="Hulyk S.W."/>
            <person name="Fuh E."/>
            <person name="Yuan Y."/>
            <person name="Sneed A."/>
            <person name="Kowis C."/>
            <person name="Hodgson A."/>
            <person name="Muzny D.M."/>
            <person name="McPherson J."/>
            <person name="Gibbs R.A."/>
            <person name="Fahey J."/>
            <person name="Helton E."/>
            <person name="Ketteman M."/>
            <person name="Madan A."/>
            <person name="Rodrigues S."/>
            <person name="Sanchez A."/>
            <person name="Whiting M."/>
            <person name="Madari A."/>
            <person name="Young A.C."/>
            <person name="Wetherby K.D."/>
            <person name="Granite S.J."/>
            <person name="Kwong P.N."/>
            <person name="Brinkley C.P."/>
            <person name="Pearson R.L."/>
            <person name="Bouffard G.G."/>
            <person name="Blakesly R.W."/>
            <person name="Green E.D."/>
            <person name="Dickson M.C."/>
            <person name="Rodriguez A.C."/>
            <person name="Grimwood J."/>
            <person name="Schmutz J."/>
            <person name="Myers R.M."/>
            <person name="Butterfield Y.S."/>
            <person name="Griffith M."/>
            <person name="Griffith O.L."/>
            <person name="Krzywinski M.I."/>
            <person name="Liao N."/>
            <person name="Morin R."/>
            <person name="Morrin R."/>
            <person name="Palmquist D."/>
            <person name="Petrescu A.S."/>
            <person name="Skalska U."/>
            <person name="Smailus D.E."/>
            <person name="Stott J.M."/>
            <person name="Schnerch A."/>
            <person name="Schein J.E."/>
            <person name="Jones S.J."/>
            <person name="Holt R.A."/>
            <person name="Baross A."/>
            <person name="Marra M.A."/>
            <person name="Clifton S."/>
            <person name="Makowski K.A."/>
            <person name="Bosak S."/>
            <person name="Malek J."/>
        </authorList>
    </citation>
    <scope>NUCLEOTIDE SEQUENCE [LARGE SCALE MRNA]</scope>
    <source>
        <tissue evidence="1">Limb</tissue>
    </source>
</reference>
<accession>Q8C9L1</accession>
<organism evidence="2">
    <name type="scientific">Mus musculus</name>
    <name type="common">Mouse</name>
    <dbReference type="NCBI Taxonomy" id="10090"/>
    <lineage>
        <taxon>Eukaryota</taxon>
        <taxon>Metazoa</taxon>
        <taxon>Chordata</taxon>
        <taxon>Craniata</taxon>
        <taxon>Vertebrata</taxon>
        <taxon>Euteleostomi</taxon>
        <taxon>Mammalia</taxon>
        <taxon>Eutheria</taxon>
        <taxon>Euarchontoglires</taxon>
        <taxon>Glires</taxon>
        <taxon>Rodentia</taxon>
        <taxon>Myomorpha</taxon>
        <taxon>Muroidea</taxon>
        <taxon>Muridae</taxon>
        <taxon>Murinae</taxon>
        <taxon>Mus</taxon>
        <taxon>Mus</taxon>
    </lineage>
</organism>
<protein>
    <submittedName>
        <fullName evidence="1">BC106179 protein</fullName>
    </submittedName>
</protein>
<sequence>MFWSPATWNSHSRYAGRQDPVTKVKTAGHLPSTGLRIRLLEKSGGNILLKKQSGSLTISDYPQTTSERLKTFLCKRTGSHHLAAPSVLSILEKRFDYSEAVITSQISTSELGEESNRAPRTQKIAGLGFLCSKIASTVRLLEPGPERSLQVQIAASHHQPGKEKIAASSPAPVFQIVFLHPLILSP</sequence>
<dbReference type="AlphaFoldDB" id="Q8C9L1"/>
<reference evidence="2" key="8">
    <citation type="journal article" date="2005" name="Science">
        <title>The Transcriptional Landscape of the Mammalian Genome.</title>
        <authorList>
            <consortium name="The FANTOM Consortium"/>
            <consortium name="Riken Genome Exploration Research Group and Genome Science Group (Genome Network Project Core Group)"/>
        </authorList>
    </citation>
    <scope>NUCLEOTIDE SEQUENCE</scope>
    <source>
        <strain evidence="2">C57BL/6J</strain>
        <tissue evidence="2">Thymus</tissue>
    </source>
</reference>
<reference evidence="2" key="3">
    <citation type="journal article" date="2000" name="Genome Res.">
        <title>RIKEN integrated sequence analysis (RISA) system--384-format sequencing pipeline with 384 multicapillary sequencer.</title>
        <authorList>
            <person name="Shibata K."/>
            <person name="Itoh M."/>
            <person name="Aizawa K."/>
            <person name="Nagaoka S."/>
            <person name="Sasaki N."/>
            <person name="Carninci P."/>
            <person name="Konno H."/>
            <person name="Akiyama J."/>
            <person name="Nishi K."/>
            <person name="Kitsunai T."/>
            <person name="Tashiro H."/>
            <person name="Itoh M."/>
            <person name="Sumi N."/>
            <person name="Ishii Y."/>
            <person name="Nakamura S."/>
            <person name="Hazama M."/>
            <person name="Nishine T."/>
            <person name="Harada A."/>
            <person name="Yamamoto R."/>
            <person name="Matsumoto H."/>
            <person name="Sakaguchi S."/>
            <person name="Ikegami T."/>
            <person name="Kashiwagi K."/>
            <person name="Fujiwake S."/>
            <person name="Inoue K."/>
            <person name="Togawa Y."/>
            <person name="Izawa M."/>
            <person name="Ohara E."/>
            <person name="Watahiki M."/>
            <person name="Yoneda Y."/>
            <person name="Ishikawa T."/>
            <person name="Ozawa K."/>
            <person name="Tanaka T."/>
            <person name="Matsuura S."/>
            <person name="Kawai J."/>
            <person name="Okazaki Y."/>
            <person name="Muramatsu M."/>
            <person name="Inoue Y."/>
            <person name="Kira A."/>
            <person name="Hayashizaki Y."/>
        </authorList>
    </citation>
    <scope>NUCLEOTIDE SEQUENCE</scope>
    <source>
        <strain evidence="2">C57BL/6J</strain>
        <tissue evidence="2">Thymus</tissue>
    </source>
</reference>
<dbReference type="RNAct" id="Q8C9L1">
    <property type="molecule type" value="protein"/>
</dbReference>
<dbReference type="HOGENOM" id="CLU_1453952_0_0_1"/>